<dbReference type="EMBL" id="JBHTKI010000012">
    <property type="protein sequence ID" value="MFD1031703.1"/>
    <property type="molecule type" value="Genomic_DNA"/>
</dbReference>
<name>A0ABW3LAQ0_9BACL</name>
<dbReference type="SUPFAM" id="SSF53187">
    <property type="entry name" value="Zn-dependent exopeptidases"/>
    <property type="match status" value="1"/>
</dbReference>
<dbReference type="PANTHER" id="PTHR43808:SF8">
    <property type="entry name" value="PEPTIDASE M20 DIMERISATION DOMAIN-CONTAINING PROTEIN"/>
    <property type="match status" value="1"/>
</dbReference>
<comment type="caution">
    <text evidence="2">The sequence shown here is derived from an EMBL/GenBank/DDBJ whole genome shotgun (WGS) entry which is preliminary data.</text>
</comment>
<protein>
    <submittedName>
        <fullName evidence="2">M20/M25/M40 family metallo-hydrolase</fullName>
    </submittedName>
</protein>
<dbReference type="Gene3D" id="1.10.150.900">
    <property type="match status" value="1"/>
</dbReference>
<sequence>MKELSDEALKALQQLIAIDTSYPNTEWEALLFLESTAKKEGLFTRLRETAPGRGNLDIYLNKKNAPKLILLSHVDVVPAVKEEWTYPPFSGEIHNDWMWGRGTIDTKQLSIIHLFTLIHFKRTGVDRPIQMLVTSDEERGSKEGLLRYIEEEPDVFQGMPVLNEGGGFPIVINGNVFHLVELGQKGVARIRIRISNYPSANPYMPNHEALFEMTEALRRLDRMKESELLPETVSQMFKIIAEVSQSAFEPSEPGKFIDTQMPKSLKRMMRAMTKTTFSVTQLRAGKQLDVLEGGYEVMIDCRMLPAVTYDVLESHLETVMEGLNGSCEILSFSGGYESKIEETKLEIVEKVLQEDCPSHRIVPYLSIGSSDGRHIAPLGAQVLGYCPVDTDMPFDEVIKLVHGVDERISIHSFELGLKQMTKLLKKLV</sequence>
<dbReference type="RefSeq" id="WP_379082310.1">
    <property type="nucleotide sequence ID" value="NZ_JBHTKI010000012.1"/>
</dbReference>
<dbReference type="PANTHER" id="PTHR43808">
    <property type="entry name" value="ACETYLORNITHINE DEACETYLASE"/>
    <property type="match status" value="1"/>
</dbReference>
<gene>
    <name evidence="2" type="ORF">ACFQ1X_09710</name>
</gene>
<dbReference type="Gene3D" id="3.30.70.360">
    <property type="match status" value="1"/>
</dbReference>
<keyword evidence="1" id="KW-0862">Zinc</keyword>
<accession>A0ABW3LAQ0</accession>
<keyword evidence="3" id="KW-1185">Reference proteome</keyword>
<dbReference type="InterPro" id="IPR002933">
    <property type="entry name" value="Peptidase_M20"/>
</dbReference>
<proteinExistence type="predicted"/>
<dbReference type="Pfam" id="PF01546">
    <property type="entry name" value="Peptidase_M20"/>
    <property type="match status" value="1"/>
</dbReference>
<organism evidence="2 3">
    <name type="scientific">Metaplanococcus flavidus</name>
    <dbReference type="NCBI Taxonomy" id="569883"/>
    <lineage>
        <taxon>Bacteria</taxon>
        <taxon>Bacillati</taxon>
        <taxon>Bacillota</taxon>
        <taxon>Bacilli</taxon>
        <taxon>Bacillales</taxon>
        <taxon>Caryophanaceae</taxon>
        <taxon>Metaplanococcus</taxon>
    </lineage>
</organism>
<evidence type="ECO:0000313" key="3">
    <source>
        <dbReference type="Proteomes" id="UP001597109"/>
    </source>
</evidence>
<dbReference type="InterPro" id="IPR050072">
    <property type="entry name" value="Peptidase_M20A"/>
</dbReference>
<evidence type="ECO:0000256" key="1">
    <source>
        <dbReference type="ARBA" id="ARBA00022833"/>
    </source>
</evidence>
<dbReference type="Gene3D" id="3.40.630.10">
    <property type="entry name" value="Zn peptidases"/>
    <property type="match status" value="1"/>
</dbReference>
<reference evidence="3" key="1">
    <citation type="journal article" date="2019" name="Int. J. Syst. Evol. Microbiol.">
        <title>The Global Catalogue of Microorganisms (GCM) 10K type strain sequencing project: providing services to taxonomists for standard genome sequencing and annotation.</title>
        <authorList>
            <consortium name="The Broad Institute Genomics Platform"/>
            <consortium name="The Broad Institute Genome Sequencing Center for Infectious Disease"/>
            <person name="Wu L."/>
            <person name="Ma J."/>
        </authorList>
    </citation>
    <scope>NUCLEOTIDE SEQUENCE [LARGE SCALE GENOMIC DNA]</scope>
    <source>
        <strain evidence="3">CCUG 56756</strain>
    </source>
</reference>
<evidence type="ECO:0000313" key="2">
    <source>
        <dbReference type="EMBL" id="MFD1031703.1"/>
    </source>
</evidence>
<dbReference type="Proteomes" id="UP001597109">
    <property type="component" value="Unassembled WGS sequence"/>
</dbReference>